<proteinExistence type="predicted"/>
<dbReference type="InterPro" id="IPR011989">
    <property type="entry name" value="ARM-like"/>
</dbReference>
<organism evidence="4 5">
    <name type="scientific">Mugilogobius chulae</name>
    <name type="common">yellowstripe goby</name>
    <dbReference type="NCBI Taxonomy" id="88201"/>
    <lineage>
        <taxon>Eukaryota</taxon>
        <taxon>Metazoa</taxon>
        <taxon>Chordata</taxon>
        <taxon>Craniata</taxon>
        <taxon>Vertebrata</taxon>
        <taxon>Euteleostomi</taxon>
        <taxon>Actinopterygii</taxon>
        <taxon>Neopterygii</taxon>
        <taxon>Teleostei</taxon>
        <taxon>Neoteleostei</taxon>
        <taxon>Acanthomorphata</taxon>
        <taxon>Gobiaria</taxon>
        <taxon>Gobiiformes</taxon>
        <taxon>Gobioidei</taxon>
        <taxon>Gobiidae</taxon>
        <taxon>Gobionellinae</taxon>
        <taxon>Mugilogobius</taxon>
    </lineage>
</organism>
<dbReference type="SUPFAM" id="SSF48371">
    <property type="entry name" value="ARM repeat"/>
    <property type="match status" value="1"/>
</dbReference>
<dbReference type="GO" id="GO:0010265">
    <property type="term" value="P:SCF complex assembly"/>
    <property type="evidence" value="ECO:0007669"/>
    <property type="project" value="InterPro"/>
</dbReference>
<evidence type="ECO:0008006" key="6">
    <source>
        <dbReference type="Google" id="ProtNLM"/>
    </source>
</evidence>
<keyword evidence="5" id="KW-1185">Reference proteome</keyword>
<dbReference type="InterPro" id="IPR039852">
    <property type="entry name" value="CAND1/CAND2"/>
</dbReference>
<protein>
    <recommendedName>
        <fullName evidence="6">Cullin-associated NEDD8-dissociated protein 1</fullName>
    </recommendedName>
</protein>
<sequence>MVVKLTSVEDDELTEYCFQAFEAFIRRCPKEMSPHISMLTQLCLKFMTYDPNYNYDDDEQEDSMDVEDGFGEESDDEYSDDDDMSWKVRRSSIKCLEALIHTRRDLLLTFYSTLCPALLARFKEREENVRADVFSAFSTLLRQTRVGSSHVGLITEQGDAREEEPTVTMLKKQVPVIVKALHKQLKDKSVKSRQGCFSLLTELAHTVPGALEEHIPALIPGNVLKLLRMYSFLSDGQIYLSTMRIDALSFFNVLLSSNHPQAFQPHMQVLLPPVVACVEDSFYKITQRLFWSHSSWSKS</sequence>
<keyword evidence="1" id="KW-0677">Repeat</keyword>
<dbReference type="Gene3D" id="1.25.10.10">
    <property type="entry name" value="Leucine-rich Repeat Variant"/>
    <property type="match status" value="1"/>
</dbReference>
<reference evidence="5" key="1">
    <citation type="submission" date="2024-04" db="EMBL/GenBank/DDBJ databases">
        <title>Salinicola lusitanus LLJ914,a marine bacterium isolated from the Okinawa Trough.</title>
        <authorList>
            <person name="Li J."/>
        </authorList>
    </citation>
    <scope>NUCLEOTIDE SEQUENCE [LARGE SCALE GENOMIC DNA]</scope>
</reference>
<gene>
    <name evidence="4" type="ORF">WMY93_011506</name>
</gene>
<accession>A0AAW0P307</accession>
<dbReference type="PANTHER" id="PTHR12696">
    <property type="entry name" value="TIP120"/>
    <property type="match status" value="1"/>
</dbReference>
<evidence type="ECO:0000256" key="1">
    <source>
        <dbReference type="ARBA" id="ARBA00022737"/>
    </source>
</evidence>
<comment type="caution">
    <text evidence="4">The sequence shown here is derived from an EMBL/GenBank/DDBJ whole genome shotgun (WGS) entry which is preliminary data.</text>
</comment>
<dbReference type="AlphaFoldDB" id="A0AAW0P307"/>
<dbReference type="Proteomes" id="UP001460270">
    <property type="component" value="Unassembled WGS sequence"/>
</dbReference>
<dbReference type="Pfam" id="PF25782">
    <property type="entry name" value="TPR_CAND1"/>
    <property type="match status" value="1"/>
</dbReference>
<evidence type="ECO:0000313" key="4">
    <source>
        <dbReference type="EMBL" id="KAK7915745.1"/>
    </source>
</evidence>
<name>A0AAW0P307_9GOBI</name>
<evidence type="ECO:0000256" key="3">
    <source>
        <dbReference type="SAM" id="MobiDB-lite"/>
    </source>
</evidence>
<evidence type="ECO:0000256" key="2">
    <source>
        <dbReference type="ARBA" id="ARBA00022786"/>
    </source>
</evidence>
<dbReference type="EMBL" id="JBBPFD010000008">
    <property type="protein sequence ID" value="KAK7915745.1"/>
    <property type="molecule type" value="Genomic_DNA"/>
</dbReference>
<evidence type="ECO:0000313" key="5">
    <source>
        <dbReference type="Proteomes" id="UP001460270"/>
    </source>
</evidence>
<feature type="region of interest" description="Disordered" evidence="3">
    <location>
        <begin position="57"/>
        <end position="83"/>
    </location>
</feature>
<keyword evidence="2" id="KW-0833">Ubl conjugation pathway</keyword>
<dbReference type="InterPro" id="IPR016024">
    <property type="entry name" value="ARM-type_fold"/>
</dbReference>